<dbReference type="Proteomes" id="UP000262621">
    <property type="component" value="Unassembled WGS sequence"/>
</dbReference>
<proteinExistence type="predicted"/>
<sequence>MAVTRRTVAAVGLYSIGIRGIEMEDLFALSTAYQIPFLHLRGGQRGFDLARRDTTTLDRWACRAQSSPPITAVTADLDLADFNRPGTQAYRRANAELDRLADATALLGTHSVRLLARRVIEQREWAGIALPNLAQYGMTTLIELHDPAWFTGQPLASMAAYLDRVEGLALLIDTAQVHSAYLRAGSLNSLGDDLAALERHTRVVHISDNGYGLTGGGHRIVAQTFGRAGDDGHVEVAFEWTGADRSVQECMSRYRYAVRWWRSSLEAGP</sequence>
<dbReference type="SUPFAM" id="SSF51658">
    <property type="entry name" value="Xylose isomerase-like"/>
    <property type="match status" value="1"/>
</dbReference>
<name>A0A372FR90_9ACTN</name>
<dbReference type="AlphaFoldDB" id="A0A372FR90"/>
<gene>
    <name evidence="1" type="ORF">D0Q02_30195</name>
</gene>
<dbReference type="GO" id="GO:0004519">
    <property type="term" value="F:endonuclease activity"/>
    <property type="evidence" value="ECO:0007669"/>
    <property type="project" value="UniProtKB-KW"/>
</dbReference>
<dbReference type="InterPro" id="IPR036237">
    <property type="entry name" value="Xyl_isomerase-like_sf"/>
</dbReference>
<comment type="caution">
    <text evidence="1">The sequence shown here is derived from an EMBL/GenBank/DDBJ whole genome shotgun (WGS) entry which is preliminary data.</text>
</comment>
<evidence type="ECO:0000313" key="2">
    <source>
        <dbReference type="Proteomes" id="UP000262621"/>
    </source>
</evidence>
<dbReference type="InterPro" id="IPR019793">
    <property type="entry name" value="Peroxidases_heam-ligand_BS"/>
</dbReference>
<organism evidence="1 2">
    <name type="scientific">Micromonospora craniellae</name>
    <dbReference type="NCBI Taxonomy" id="2294034"/>
    <lineage>
        <taxon>Bacteria</taxon>
        <taxon>Bacillati</taxon>
        <taxon>Actinomycetota</taxon>
        <taxon>Actinomycetes</taxon>
        <taxon>Micromonosporales</taxon>
        <taxon>Micromonosporaceae</taxon>
        <taxon>Micromonospora</taxon>
    </lineage>
</organism>
<dbReference type="EMBL" id="QVFU01000097">
    <property type="protein sequence ID" value="RFS40941.1"/>
    <property type="molecule type" value="Genomic_DNA"/>
</dbReference>
<reference evidence="1 2" key="1">
    <citation type="submission" date="2018-08" db="EMBL/GenBank/DDBJ databases">
        <title>Verrucosispora craniellae sp. nov., isolated from a marine sponge in the South China Sea.</title>
        <authorList>
            <person name="Li L."/>
            <person name="Lin H.W."/>
        </authorList>
    </citation>
    <scope>NUCLEOTIDE SEQUENCE [LARGE SCALE GENOMIC DNA]</scope>
    <source>
        <strain evidence="1 2">LHW63014</strain>
    </source>
</reference>
<accession>A0A372FR90</accession>
<keyword evidence="1" id="KW-0378">Hydrolase</keyword>
<keyword evidence="2" id="KW-1185">Reference proteome</keyword>
<dbReference type="PROSITE" id="PS00435">
    <property type="entry name" value="PEROXIDASE_1"/>
    <property type="match status" value="1"/>
</dbReference>
<keyword evidence="1" id="KW-0255">Endonuclease</keyword>
<evidence type="ECO:0000313" key="1">
    <source>
        <dbReference type="EMBL" id="RFS40941.1"/>
    </source>
</evidence>
<keyword evidence="1" id="KW-0540">Nuclease</keyword>
<protein>
    <submittedName>
        <fullName evidence="1">AP endonuclease</fullName>
    </submittedName>
</protein>
<dbReference type="Gene3D" id="3.20.20.150">
    <property type="entry name" value="Divalent-metal-dependent TIM barrel enzymes"/>
    <property type="match status" value="1"/>
</dbReference>